<organism evidence="2">
    <name type="scientific">uncultured Caudovirales phage</name>
    <dbReference type="NCBI Taxonomy" id="2100421"/>
    <lineage>
        <taxon>Viruses</taxon>
        <taxon>Duplodnaviria</taxon>
        <taxon>Heunggongvirae</taxon>
        <taxon>Uroviricota</taxon>
        <taxon>Caudoviricetes</taxon>
        <taxon>Peduoviridae</taxon>
        <taxon>Maltschvirus</taxon>
        <taxon>Maltschvirus maltsch</taxon>
    </lineage>
</organism>
<evidence type="ECO:0000256" key="1">
    <source>
        <dbReference type="SAM" id="MobiDB-lite"/>
    </source>
</evidence>
<evidence type="ECO:0000313" key="2">
    <source>
        <dbReference type="EMBL" id="CAB4154198.1"/>
    </source>
</evidence>
<dbReference type="EMBL" id="LR796610">
    <property type="protein sequence ID" value="CAB4154198.1"/>
    <property type="molecule type" value="Genomic_DNA"/>
</dbReference>
<accession>A0A6J5NAZ6</accession>
<reference evidence="2" key="1">
    <citation type="submission" date="2020-04" db="EMBL/GenBank/DDBJ databases">
        <authorList>
            <person name="Chiriac C."/>
            <person name="Salcher M."/>
            <person name="Ghai R."/>
            <person name="Kavagutti S V."/>
        </authorList>
    </citation>
    <scope>NUCLEOTIDE SEQUENCE</scope>
</reference>
<protein>
    <submittedName>
        <fullName evidence="2">Uncharacterized protein</fullName>
    </submittedName>
</protein>
<proteinExistence type="predicted"/>
<name>A0A6J5NAZ6_9CAUD</name>
<gene>
    <name evidence="2" type="ORF">UFOVP633_28</name>
</gene>
<sequence>MKIKKELIGARVKSIFLNQWFTIEEGKEEMYQAIGLDIFESNEPKLLKNVKNKKVSIDTIGDNSNGINNDSESEVSL</sequence>
<feature type="region of interest" description="Disordered" evidence="1">
    <location>
        <begin position="57"/>
        <end position="77"/>
    </location>
</feature>
<feature type="compositionally biased region" description="Polar residues" evidence="1">
    <location>
        <begin position="61"/>
        <end position="77"/>
    </location>
</feature>